<dbReference type="InterPro" id="IPR023578">
    <property type="entry name" value="Ras_GEF_dom_sf"/>
</dbReference>
<dbReference type="GO" id="GO:0007265">
    <property type="term" value="P:Ras protein signal transduction"/>
    <property type="evidence" value="ECO:0007669"/>
    <property type="project" value="TreeGrafter"/>
</dbReference>
<reference evidence="6 7" key="1">
    <citation type="submission" date="2019-04" db="EMBL/GenBank/DDBJ databases">
        <title>High contiguity whole genome sequence and gene annotation resource for two Venturia nashicola isolates.</title>
        <authorList>
            <person name="Prokchorchik M."/>
            <person name="Won K."/>
            <person name="Lee Y."/>
            <person name="Choi E.D."/>
            <person name="Segonzac C."/>
            <person name="Sohn K.H."/>
        </authorList>
    </citation>
    <scope>NUCLEOTIDE SEQUENCE [LARGE SCALE GENOMIC DNA]</scope>
    <source>
        <strain evidence="6 7">PRI2</strain>
    </source>
</reference>
<evidence type="ECO:0000313" key="6">
    <source>
        <dbReference type="EMBL" id="TID24188.1"/>
    </source>
</evidence>
<dbReference type="Gene3D" id="1.20.870.10">
    <property type="entry name" value="Son of sevenless (SoS) protein Chain: S domain 1"/>
    <property type="match status" value="1"/>
</dbReference>
<feature type="compositionally biased region" description="Low complexity" evidence="3">
    <location>
        <begin position="54"/>
        <end position="67"/>
    </location>
</feature>
<comment type="caution">
    <text evidence="6">The sequence shown here is derived from an EMBL/GenBank/DDBJ whole genome shotgun (WGS) entry which is preliminary data.</text>
</comment>
<dbReference type="InterPro" id="IPR027417">
    <property type="entry name" value="P-loop_NTPase"/>
</dbReference>
<organism evidence="6 7">
    <name type="scientific">Venturia nashicola</name>
    <dbReference type="NCBI Taxonomy" id="86259"/>
    <lineage>
        <taxon>Eukaryota</taxon>
        <taxon>Fungi</taxon>
        <taxon>Dikarya</taxon>
        <taxon>Ascomycota</taxon>
        <taxon>Pezizomycotina</taxon>
        <taxon>Dothideomycetes</taxon>
        <taxon>Pleosporomycetidae</taxon>
        <taxon>Venturiales</taxon>
        <taxon>Venturiaceae</taxon>
        <taxon>Venturia</taxon>
    </lineage>
</organism>
<dbReference type="PANTHER" id="PTHR23113">
    <property type="entry name" value="GUANINE NUCLEOTIDE EXCHANGE FACTOR"/>
    <property type="match status" value="1"/>
</dbReference>
<dbReference type="InterPro" id="IPR000651">
    <property type="entry name" value="Ras-like_Gua-exchang_fac_N"/>
</dbReference>
<dbReference type="Gene3D" id="1.10.840.10">
    <property type="entry name" value="Ras guanine-nucleotide exchange factors catalytic domain"/>
    <property type="match status" value="1"/>
</dbReference>
<dbReference type="SUPFAM" id="SSF48366">
    <property type="entry name" value="Ras GEF"/>
    <property type="match status" value="1"/>
</dbReference>
<accession>A0A4Z1P8F3</accession>
<dbReference type="InterPro" id="IPR001895">
    <property type="entry name" value="RASGEF_cat_dom"/>
</dbReference>
<gene>
    <name evidence="6" type="ORF">E6O75_ATG02553</name>
</gene>
<feature type="compositionally biased region" description="Low complexity" evidence="3">
    <location>
        <begin position="10"/>
        <end position="22"/>
    </location>
</feature>
<dbReference type="PROSITE" id="PS50009">
    <property type="entry name" value="RASGEF_CAT"/>
    <property type="match status" value="1"/>
</dbReference>
<dbReference type="EMBL" id="SNSC02000005">
    <property type="protein sequence ID" value="TID24188.1"/>
    <property type="molecule type" value="Genomic_DNA"/>
</dbReference>
<feature type="region of interest" description="Disordered" evidence="3">
    <location>
        <begin position="1"/>
        <end position="200"/>
    </location>
</feature>
<dbReference type="PANTHER" id="PTHR23113:SF348">
    <property type="entry name" value="GUANYL-NUCLEOTIDE EXCHANGE FACTOR RASGEF, PUTATIVE (AFU_ORTHOLOGUE AFUA_1G04700)-RELATED"/>
    <property type="match status" value="1"/>
</dbReference>
<dbReference type="InterPro" id="IPR008937">
    <property type="entry name" value="Ras-like_GEF"/>
</dbReference>
<dbReference type="Proteomes" id="UP000298493">
    <property type="component" value="Unassembled WGS sequence"/>
</dbReference>
<evidence type="ECO:0000259" key="5">
    <source>
        <dbReference type="PROSITE" id="PS50212"/>
    </source>
</evidence>
<dbReference type="SMART" id="SM00173">
    <property type="entry name" value="RAS"/>
    <property type="match status" value="1"/>
</dbReference>
<feature type="compositionally biased region" description="Polar residues" evidence="3">
    <location>
        <begin position="416"/>
        <end position="431"/>
    </location>
</feature>
<protein>
    <submittedName>
        <fullName evidence="6">Ras GEF</fullName>
    </submittedName>
</protein>
<dbReference type="SUPFAM" id="SSF52540">
    <property type="entry name" value="P-loop containing nucleoside triphosphate hydrolases"/>
    <property type="match status" value="1"/>
</dbReference>
<evidence type="ECO:0000259" key="4">
    <source>
        <dbReference type="PROSITE" id="PS50009"/>
    </source>
</evidence>
<dbReference type="AlphaFoldDB" id="A0A4Z1P8F3"/>
<dbReference type="STRING" id="86259.A0A4Z1P8F3"/>
<name>A0A4Z1P8F3_9PEZI</name>
<dbReference type="Pfam" id="PF00618">
    <property type="entry name" value="RasGEF_N"/>
    <property type="match status" value="1"/>
</dbReference>
<dbReference type="CDD" id="cd00155">
    <property type="entry name" value="RasGEF"/>
    <property type="match status" value="1"/>
</dbReference>
<feature type="region of interest" description="Disordered" evidence="3">
    <location>
        <begin position="391"/>
        <end position="494"/>
    </location>
</feature>
<feature type="compositionally biased region" description="Basic and acidic residues" evidence="3">
    <location>
        <begin position="139"/>
        <end position="155"/>
    </location>
</feature>
<dbReference type="SMART" id="SM00147">
    <property type="entry name" value="RasGEF"/>
    <property type="match status" value="1"/>
</dbReference>
<feature type="compositionally biased region" description="Polar residues" evidence="3">
    <location>
        <begin position="439"/>
        <end position="459"/>
    </location>
</feature>
<evidence type="ECO:0000313" key="7">
    <source>
        <dbReference type="Proteomes" id="UP000298493"/>
    </source>
</evidence>
<feature type="domain" description="Ras-GEF" evidence="4">
    <location>
        <begin position="719"/>
        <end position="972"/>
    </location>
</feature>
<feature type="compositionally biased region" description="Acidic residues" evidence="3">
    <location>
        <begin position="108"/>
        <end position="128"/>
    </location>
</feature>
<keyword evidence="7" id="KW-1185">Reference proteome</keyword>
<evidence type="ECO:0000256" key="3">
    <source>
        <dbReference type="SAM" id="MobiDB-lite"/>
    </source>
</evidence>
<evidence type="ECO:0000256" key="1">
    <source>
        <dbReference type="ARBA" id="ARBA00022658"/>
    </source>
</evidence>
<dbReference type="PROSITE" id="PS50212">
    <property type="entry name" value="RASGEF_NTER"/>
    <property type="match status" value="1"/>
</dbReference>
<sequence>MPTYGRAAVSSSSRPSNKTSRSGTDNYQYNKREKTKSSQSYTTRPLRESVPHITTTQPATTGSTQAQRPSKSRAYSAPLVPKSDPTGPEVRNSADDASTGDDEKTAEETDEQEEAQDDDEDEEDDIADDAFFQRFDAPSSHRPEPFDAPSSHRPEPSILPVTPTVDPFIATDCPLSPSSTQMRARPDSTAEPLGSPLSPRAIPFPENDTRSQEINIVVLGSPFVGKSAFIQKAFNLQAPPTTATSSRKMSIDGSVYVVRLIELSFNELALDDEDRICWPDLVNGASMPYIDGAFTLYDVMNKESLVQMPGTLQGIYNASIPFILVACKCDFPPSHRHVDPYGVEKRAKALIGDITAFQTSQAAPDTQKRCVAVILRAIVSMRNQHFALAAARRRTNSSAVGRVSPRPPSYKHNRANSEFASSMLRSQNTEAYRTPSPGRLSTRSQSGLHLPVHSSTGISYENKPSGYDSGDFDQMSSDDAKSEETAKPSPPPEEIGFRFEQLVDKLLAQPRSKADSKFAAIFLALYRKFASPGSLLAAIIERFEALRNQQLPHVTKIASQQRQLCILEQWVGLYPGDFAYPSTRKIMEHFVQGLASDRIFAVASSEMAADLEAVEEDDDTDWAYSDRNRERAKYDSGNGNGSAISKSLSILSINDDSASLASLASTLRSNSSGRSTTSASSSQTMLSVVADAQRRAKAIVPNPRVPLTKEQWHALMDQPDELIARELTRMDFILFTSIRPRDLVRYVSLSAKQKERCRSLENVHRMIEHFNHVANWVVNFVLLRDKPKHRALMLEKFYRIARECRKLNNYNSLAAVVSGINNSSVYRLQATKEFISPDTAKDFKRLEVLMSQAKSYGPYRLAWDNTSGERIPYLPLHKRDLVSAAEGNRTFVGLEDKGKEERWVEGGVDPGLRINWKKFEIMGEVIVSMQRAQGVPYPMFKTNEEIRSLITDTEIQKDDDTLYDRSCHLEPAAGQGRRRFNWFPQGH</sequence>
<dbReference type="Pfam" id="PF00617">
    <property type="entry name" value="RasGEF"/>
    <property type="match status" value="1"/>
</dbReference>
<dbReference type="GO" id="GO:0005886">
    <property type="term" value="C:plasma membrane"/>
    <property type="evidence" value="ECO:0007669"/>
    <property type="project" value="TreeGrafter"/>
</dbReference>
<dbReference type="CDD" id="cd06224">
    <property type="entry name" value="REM"/>
    <property type="match status" value="1"/>
</dbReference>
<feature type="domain" description="N-terminal Ras-GEF" evidence="5">
    <location>
        <begin position="490"/>
        <end position="619"/>
    </location>
</feature>
<evidence type="ECO:0000256" key="2">
    <source>
        <dbReference type="PROSITE-ProRule" id="PRU00168"/>
    </source>
</evidence>
<dbReference type="Gene3D" id="3.40.50.300">
    <property type="entry name" value="P-loop containing nucleotide triphosphate hydrolases"/>
    <property type="match status" value="1"/>
</dbReference>
<dbReference type="GO" id="GO:0005085">
    <property type="term" value="F:guanyl-nucleotide exchange factor activity"/>
    <property type="evidence" value="ECO:0007669"/>
    <property type="project" value="UniProtKB-KW"/>
</dbReference>
<keyword evidence="1 2" id="KW-0344">Guanine-nucleotide releasing factor</keyword>
<proteinExistence type="predicted"/>
<dbReference type="InterPro" id="IPR036964">
    <property type="entry name" value="RASGEF_cat_dom_sf"/>
</dbReference>